<protein>
    <submittedName>
        <fullName evidence="11">Iron-only hydrogenase maturation protein HydE</fullName>
    </submittedName>
</protein>
<dbReference type="InterPro" id="IPR007197">
    <property type="entry name" value="rSAM"/>
</dbReference>
<dbReference type="GO" id="GO:0051539">
    <property type="term" value="F:4 iron, 4 sulfur cluster binding"/>
    <property type="evidence" value="ECO:0007669"/>
    <property type="project" value="UniProtKB-KW"/>
</dbReference>
<dbReference type="SFLD" id="SFLDG01280">
    <property type="entry name" value="HydE/PylB-like"/>
    <property type="match status" value="1"/>
</dbReference>
<reference evidence="11 12" key="1">
    <citation type="submission" date="2016-11" db="EMBL/GenBank/DDBJ databases">
        <authorList>
            <person name="Varghese N."/>
            <person name="Submissions S."/>
        </authorList>
    </citation>
    <scope>NUCLEOTIDE SEQUENCE [LARGE SCALE GENOMIC DNA]</scope>
    <source>
        <strain evidence="11 12">DSM 19027</strain>
    </source>
</reference>
<dbReference type="SFLD" id="SFLDG01060">
    <property type="entry name" value="BATS_domain_containing"/>
    <property type="match status" value="1"/>
</dbReference>
<dbReference type="GO" id="GO:0042364">
    <property type="term" value="P:water-soluble vitamin biosynthetic process"/>
    <property type="evidence" value="ECO:0007669"/>
    <property type="project" value="UniProtKB-ARBA"/>
</dbReference>
<keyword evidence="4 7" id="KW-0408">Iron</keyword>
<dbReference type="SFLD" id="SFLDS00029">
    <property type="entry name" value="Radical_SAM"/>
    <property type="match status" value="1"/>
</dbReference>
<dbReference type="Gene3D" id="3.20.20.70">
    <property type="entry name" value="Aldolase class I"/>
    <property type="match status" value="1"/>
</dbReference>
<dbReference type="AlphaFoldDB" id="A0A1M6CRL3"/>
<dbReference type="SMART" id="SM00729">
    <property type="entry name" value="Elp3"/>
    <property type="match status" value="1"/>
</dbReference>
<evidence type="ECO:0000256" key="4">
    <source>
        <dbReference type="ARBA" id="ARBA00023004"/>
    </source>
</evidence>
<feature type="domain" description="Radical SAM core" evidence="10">
    <location>
        <begin position="48"/>
        <end position="270"/>
    </location>
</feature>
<dbReference type="RefSeq" id="WP_149677866.1">
    <property type="nucleotide sequence ID" value="NZ_FQZP01000005.1"/>
</dbReference>
<feature type="binding site" evidence="8">
    <location>
        <position position="162"/>
    </location>
    <ligand>
        <name>S-adenosyl-L-methionine</name>
        <dbReference type="ChEBI" id="CHEBI:59789"/>
    </ligand>
</feature>
<feature type="binding site" evidence="8">
    <location>
        <position position="137"/>
    </location>
    <ligand>
        <name>(3R)-3-methyl-D-ornithine</name>
        <dbReference type="ChEBI" id="CHEBI:64642"/>
    </ligand>
</feature>
<dbReference type="SFLD" id="SFLDF00348">
    <property type="entry name" value="FeFe_hydrogenase_maturase_(Hyd"/>
    <property type="match status" value="1"/>
</dbReference>
<dbReference type="GO" id="GO:0046872">
    <property type="term" value="F:metal ion binding"/>
    <property type="evidence" value="ECO:0007669"/>
    <property type="project" value="UniProtKB-KW"/>
</dbReference>
<evidence type="ECO:0000256" key="8">
    <source>
        <dbReference type="PIRSR" id="PIRSR004762-2"/>
    </source>
</evidence>
<proteinExistence type="predicted"/>
<comment type="cofactor">
    <cofactor evidence="7">
        <name>[4Fe-4S] cluster</name>
        <dbReference type="ChEBI" id="CHEBI:49883"/>
    </cofactor>
    <text evidence="7">Binds 1 [4Fe-4S] cluster. The cluster is coordinated with 3 cysteines and an exchangeable S-adenosyl-L-methionine.</text>
</comment>
<feature type="region of interest" description="Disordered" evidence="9">
    <location>
        <begin position="344"/>
        <end position="364"/>
    </location>
</feature>
<dbReference type="InterPro" id="IPR010722">
    <property type="entry name" value="BATS_dom"/>
</dbReference>
<evidence type="ECO:0000256" key="6">
    <source>
        <dbReference type="ARBA" id="ARBA00034078"/>
    </source>
</evidence>
<dbReference type="PIRSF" id="PIRSF004762">
    <property type="entry name" value="CHP00423"/>
    <property type="match status" value="1"/>
</dbReference>
<keyword evidence="2 7" id="KW-0949">S-adenosyl-L-methionine</keyword>
<keyword evidence="5 7" id="KW-0411">Iron-sulfur</keyword>
<keyword evidence="12" id="KW-1185">Reference proteome</keyword>
<dbReference type="OrthoDB" id="9775764at2"/>
<evidence type="ECO:0000256" key="1">
    <source>
        <dbReference type="ARBA" id="ARBA00022485"/>
    </source>
</evidence>
<evidence type="ECO:0000256" key="7">
    <source>
        <dbReference type="PIRSR" id="PIRSR004762-1"/>
    </source>
</evidence>
<gene>
    <name evidence="11" type="ORF">SAMN05444373_1005105</name>
</gene>
<feature type="binding site" evidence="7">
    <location>
        <position position="66"/>
    </location>
    <ligand>
        <name>[4Fe-4S] cluster</name>
        <dbReference type="ChEBI" id="CHEBI:49883"/>
        <note>4Fe-4S-S-AdoMet</note>
    </ligand>
</feature>
<keyword evidence="3" id="KW-0479">Metal-binding</keyword>
<organism evidence="11 12">
    <name type="scientific">Thermoclostridium caenicola</name>
    <dbReference type="NCBI Taxonomy" id="659425"/>
    <lineage>
        <taxon>Bacteria</taxon>
        <taxon>Bacillati</taxon>
        <taxon>Bacillota</taxon>
        <taxon>Clostridia</taxon>
        <taxon>Eubacteriales</taxon>
        <taxon>Oscillospiraceae</taxon>
        <taxon>Thermoclostridium</taxon>
    </lineage>
</organism>
<dbReference type="PANTHER" id="PTHR43726:SF1">
    <property type="entry name" value="BIOTIN SYNTHASE"/>
    <property type="match status" value="1"/>
</dbReference>
<evidence type="ECO:0000256" key="9">
    <source>
        <dbReference type="SAM" id="MobiDB-lite"/>
    </source>
</evidence>
<dbReference type="NCBIfam" id="TIGR03956">
    <property type="entry name" value="rSAM_HydE"/>
    <property type="match status" value="1"/>
</dbReference>
<dbReference type="PANTHER" id="PTHR43726">
    <property type="entry name" value="3-METHYLORNITHINE SYNTHASE"/>
    <property type="match status" value="1"/>
</dbReference>
<dbReference type="SMART" id="SM00876">
    <property type="entry name" value="BATS"/>
    <property type="match status" value="1"/>
</dbReference>
<dbReference type="InterPro" id="IPR058240">
    <property type="entry name" value="rSAM_sf"/>
</dbReference>
<evidence type="ECO:0000313" key="11">
    <source>
        <dbReference type="EMBL" id="SHI63513.1"/>
    </source>
</evidence>
<dbReference type="InterPro" id="IPR024021">
    <property type="entry name" value="FeFe-hyd_HydE_rSAM"/>
</dbReference>
<dbReference type="InterPro" id="IPR034422">
    <property type="entry name" value="HydE/PylB-like"/>
</dbReference>
<dbReference type="InterPro" id="IPR006638">
    <property type="entry name" value="Elp3/MiaA/NifB-like_rSAM"/>
</dbReference>
<dbReference type="GO" id="GO:0016740">
    <property type="term" value="F:transferase activity"/>
    <property type="evidence" value="ECO:0007669"/>
    <property type="project" value="TreeGrafter"/>
</dbReference>
<feature type="binding site" evidence="7">
    <location>
        <position position="62"/>
    </location>
    <ligand>
        <name>[4Fe-4S] cluster</name>
        <dbReference type="ChEBI" id="CHEBI:49883"/>
        <note>4Fe-4S-S-AdoMet</note>
    </ligand>
</feature>
<name>A0A1M6CRL3_9FIRM</name>
<evidence type="ECO:0000256" key="3">
    <source>
        <dbReference type="ARBA" id="ARBA00022723"/>
    </source>
</evidence>
<comment type="cofactor">
    <cofactor evidence="6">
        <name>[2Fe-2S] cluster</name>
        <dbReference type="ChEBI" id="CHEBI:190135"/>
    </cofactor>
</comment>
<dbReference type="InterPro" id="IPR013785">
    <property type="entry name" value="Aldolase_TIM"/>
</dbReference>
<dbReference type="Pfam" id="PF04055">
    <property type="entry name" value="Radical_SAM"/>
    <property type="match status" value="1"/>
</dbReference>
<dbReference type="EMBL" id="FQZP01000005">
    <property type="protein sequence ID" value="SHI63513.1"/>
    <property type="molecule type" value="Genomic_DNA"/>
</dbReference>
<dbReference type="PROSITE" id="PS51918">
    <property type="entry name" value="RADICAL_SAM"/>
    <property type="match status" value="1"/>
</dbReference>
<evidence type="ECO:0000259" key="10">
    <source>
        <dbReference type="PROSITE" id="PS51918"/>
    </source>
</evidence>
<dbReference type="CDD" id="cd01335">
    <property type="entry name" value="Radical_SAM"/>
    <property type="match status" value="1"/>
</dbReference>
<sequence length="364" mass="41382">MKHLIDRLYETSTLTAAEYRELIDNRTPELAEYLFEKARDVRIRHYGHDVYLRGLIEFTNHCKNDCYYCGIRRSNCQAERYRLTKEQILECCAVGYELGFRTFVLQGGEDGYYTDEKMVDIIRAIKAKYPDCAITLSIGEKSYDSYKAFFDAGADRYLLRHETANVEHYGKLHPKNLSLENRKQCLYNLKEIGYQVGCGFMVGSPYQTTDCLVDDLLFIQELKPHMVGIGPFIPHHATPFAGFSGGTLELTLFLLGIIRLMLPTVLLPATTALGTIHPRGRELGILAGANVVMPNLSPRSVRPKYMLYDNKICTGDEAAECRQCMQRRIESIGYRVVVSRGDHKSFQKKDSEGEEVSDPIKKGA</sequence>
<feature type="binding site" evidence="8">
    <location>
        <position position="182"/>
    </location>
    <ligand>
        <name>S-adenosyl-L-methionine</name>
        <dbReference type="ChEBI" id="CHEBI:59789"/>
    </ligand>
</feature>
<evidence type="ECO:0000256" key="5">
    <source>
        <dbReference type="ARBA" id="ARBA00023014"/>
    </source>
</evidence>
<accession>A0A1M6CRL3</accession>
<dbReference type="GO" id="GO:0044272">
    <property type="term" value="P:sulfur compound biosynthetic process"/>
    <property type="evidence" value="ECO:0007669"/>
    <property type="project" value="UniProtKB-ARBA"/>
</dbReference>
<dbReference type="SUPFAM" id="SSF102114">
    <property type="entry name" value="Radical SAM enzymes"/>
    <property type="match status" value="1"/>
</dbReference>
<evidence type="ECO:0000256" key="2">
    <source>
        <dbReference type="ARBA" id="ARBA00022691"/>
    </source>
</evidence>
<evidence type="ECO:0000313" key="12">
    <source>
        <dbReference type="Proteomes" id="UP000324781"/>
    </source>
</evidence>
<feature type="binding site" evidence="7">
    <location>
        <position position="69"/>
    </location>
    <ligand>
        <name>[4Fe-4S] cluster</name>
        <dbReference type="ChEBI" id="CHEBI:49883"/>
        <note>4Fe-4S-S-AdoMet</note>
    </ligand>
</feature>
<keyword evidence="1 7" id="KW-0004">4Fe-4S</keyword>
<dbReference type="Proteomes" id="UP000324781">
    <property type="component" value="Unassembled WGS sequence"/>
</dbReference>